<dbReference type="Gene3D" id="3.40.630.30">
    <property type="match status" value="1"/>
</dbReference>
<reference evidence="2 3" key="1">
    <citation type="submission" date="2016-04" db="EMBL/GenBank/DDBJ databases">
        <authorList>
            <person name="Evans L.H."/>
            <person name="Alamgir A."/>
            <person name="Owens N."/>
            <person name="Weber N.D."/>
            <person name="Virtaneva K."/>
            <person name="Barbian K."/>
            <person name="Babar A."/>
            <person name="Rosenke K."/>
        </authorList>
    </citation>
    <scope>NUCLEOTIDE SEQUENCE [LARGE SCALE GENOMIC DNA]</scope>
    <source>
        <strain evidence="2">NIES-2108</strain>
    </source>
</reference>
<keyword evidence="2" id="KW-0808">Transferase</keyword>
<dbReference type="InterPro" id="IPR039143">
    <property type="entry name" value="GNPNAT1-like"/>
</dbReference>
<accession>A0A367R9Z8</accession>
<proteinExistence type="predicted"/>
<name>A0A367R9Z8_NOSPU</name>
<dbReference type="PANTHER" id="PTHR13355:SF15">
    <property type="entry name" value="GCN5-RELATED N-ACETYLTRANSFERASE 3, CHLOROPLASTIC"/>
    <property type="match status" value="1"/>
</dbReference>
<dbReference type="PROSITE" id="PS51186">
    <property type="entry name" value="GNAT"/>
    <property type="match status" value="1"/>
</dbReference>
<dbReference type="SUPFAM" id="SSF55729">
    <property type="entry name" value="Acyl-CoA N-acyltransferases (Nat)"/>
    <property type="match status" value="1"/>
</dbReference>
<dbReference type="GO" id="GO:0008080">
    <property type="term" value="F:N-acetyltransferase activity"/>
    <property type="evidence" value="ECO:0007669"/>
    <property type="project" value="TreeGrafter"/>
</dbReference>
<dbReference type="InterPro" id="IPR000182">
    <property type="entry name" value="GNAT_dom"/>
</dbReference>
<evidence type="ECO:0000313" key="2">
    <source>
        <dbReference type="EMBL" id="RCJ32690.1"/>
    </source>
</evidence>
<dbReference type="CDD" id="cd04301">
    <property type="entry name" value="NAT_SF"/>
    <property type="match status" value="1"/>
</dbReference>
<protein>
    <submittedName>
        <fullName evidence="2">GCN5 family acetyltransferase</fullName>
    </submittedName>
</protein>
<dbReference type="Pfam" id="PF00583">
    <property type="entry name" value="Acetyltransf_1"/>
    <property type="match status" value="1"/>
</dbReference>
<dbReference type="EMBL" id="LXQE01000163">
    <property type="protein sequence ID" value="RCJ32690.1"/>
    <property type="molecule type" value="Genomic_DNA"/>
</dbReference>
<dbReference type="PANTHER" id="PTHR13355">
    <property type="entry name" value="GLUCOSAMINE 6-PHOSPHATE N-ACETYLTRANSFERASE"/>
    <property type="match status" value="1"/>
</dbReference>
<evidence type="ECO:0000313" key="3">
    <source>
        <dbReference type="Proteomes" id="UP000252085"/>
    </source>
</evidence>
<evidence type="ECO:0000259" key="1">
    <source>
        <dbReference type="PROSITE" id="PS51186"/>
    </source>
</evidence>
<dbReference type="AlphaFoldDB" id="A0A367R9Z8"/>
<feature type="domain" description="N-acetyltransferase" evidence="1">
    <location>
        <begin position="6"/>
        <end position="155"/>
    </location>
</feature>
<gene>
    <name evidence="2" type="ORF">A6769_27095</name>
</gene>
<organism evidence="2 3">
    <name type="scientific">Nostoc punctiforme NIES-2108</name>
    <dbReference type="NCBI Taxonomy" id="1356359"/>
    <lineage>
        <taxon>Bacteria</taxon>
        <taxon>Bacillati</taxon>
        <taxon>Cyanobacteriota</taxon>
        <taxon>Cyanophyceae</taxon>
        <taxon>Nostocales</taxon>
        <taxon>Nostocaceae</taxon>
        <taxon>Nostoc</taxon>
    </lineage>
</organism>
<dbReference type="Proteomes" id="UP000252085">
    <property type="component" value="Unassembled WGS sequence"/>
</dbReference>
<comment type="caution">
    <text evidence="2">The sequence shown here is derived from an EMBL/GenBank/DDBJ whole genome shotgun (WGS) entry which is preliminary data.</text>
</comment>
<sequence>MSKPIITVRLITRDELPQLLALYNHLNPVDAPLPSDDVLQSIWDEILHDPHLYYIVADVHSQLVATCNLTIVPNLTRGARPYGIIENVVTHLDFRHQGLGTQVLHYALALAWQQKCYKVMLLSGSKNEETLHFYEKAGFKRGLKTGFVALPPEEL</sequence>
<dbReference type="InterPro" id="IPR016181">
    <property type="entry name" value="Acyl_CoA_acyltransferase"/>
</dbReference>